<dbReference type="Gene3D" id="3.40.50.300">
    <property type="entry name" value="P-loop containing nucleotide triphosphate hydrolases"/>
    <property type="match status" value="1"/>
</dbReference>
<dbReference type="InterPro" id="IPR027417">
    <property type="entry name" value="P-loop_NTPase"/>
</dbReference>
<reference evidence="1 2" key="1">
    <citation type="submission" date="2016-04" db="EMBL/GenBank/DDBJ databases">
        <title>Genome analyses suggest a sexual origin of heterokaryosis in a supposedly ancient asexual fungus.</title>
        <authorList>
            <person name="Ropars J."/>
            <person name="Sedzielewska K."/>
            <person name="Noel J."/>
            <person name="Charron P."/>
            <person name="Farinelli L."/>
            <person name="Marton T."/>
            <person name="Kruger M."/>
            <person name="Pelin A."/>
            <person name="Brachmann A."/>
            <person name="Corradi N."/>
        </authorList>
    </citation>
    <scope>NUCLEOTIDE SEQUENCE [LARGE SCALE GENOMIC DNA]</scope>
    <source>
        <strain evidence="1 2">A5</strain>
    </source>
</reference>
<comment type="caution">
    <text evidence="1">The sequence shown here is derived from an EMBL/GenBank/DDBJ whole genome shotgun (WGS) entry which is preliminary data.</text>
</comment>
<dbReference type="InterPro" id="IPR036388">
    <property type="entry name" value="WH-like_DNA-bd_sf"/>
</dbReference>
<reference evidence="1 2" key="2">
    <citation type="submission" date="2017-09" db="EMBL/GenBank/DDBJ databases">
        <title>Extensive intraspecific genome diversity in a model arbuscular mycorrhizal fungus.</title>
        <authorList>
            <person name="Chen E.C."/>
            <person name="Morin E."/>
            <person name="Beaudet D."/>
            <person name="Noel J."/>
            <person name="Ndikumana S."/>
            <person name="Charron P."/>
            <person name="St-Onge C."/>
            <person name="Giorgi J."/>
            <person name="Grigoriev I.V."/>
            <person name="Roux C."/>
            <person name="Martin F.M."/>
            <person name="Corradi N."/>
        </authorList>
    </citation>
    <scope>NUCLEOTIDE SEQUENCE [LARGE SCALE GENOMIC DNA]</scope>
    <source>
        <strain evidence="1 2">A5</strain>
    </source>
</reference>
<sequence>MQDFQYLWARNLVQESGRAGHDGLPAKAIIMFSRKDIRTAMGVYMKGKESLIISSDEGLEASAHIKYLSDAKNKIREVLFYCSNMYQCHKQAIVNYFAWPEDPLPQESTDNPVYIDAQSDALKMLEVINVITKMEQQQQITRNNVVDVFRQSQAKDVKSRFGHLAVYQEKFTRKLKTKEDAFLLLDDLVLRKIVEEDIILNRTSTGQNYTCSIFVLGLVEDALAKVSIENWKYLIKAK</sequence>
<gene>
    <name evidence="1" type="ORF">RhiirA5_430789</name>
</gene>
<accession>A0A2N0NW45</accession>
<dbReference type="VEuPathDB" id="FungiDB:RhiirA1_401926"/>
<dbReference type="VEuPathDB" id="FungiDB:RhiirFUN_021775"/>
<dbReference type="AlphaFoldDB" id="A0A2N0NW45"/>
<dbReference type="Proteomes" id="UP000232722">
    <property type="component" value="Unassembled WGS sequence"/>
</dbReference>
<name>A0A2N0NW45_9GLOM</name>
<evidence type="ECO:0000313" key="2">
    <source>
        <dbReference type="Proteomes" id="UP000232722"/>
    </source>
</evidence>
<proteinExistence type="predicted"/>
<dbReference type="Gene3D" id="1.10.10.10">
    <property type="entry name" value="Winged helix-like DNA-binding domain superfamily/Winged helix DNA-binding domain"/>
    <property type="match status" value="1"/>
</dbReference>
<protein>
    <submittedName>
        <fullName evidence="1">Uncharacterized protein</fullName>
    </submittedName>
</protein>
<organism evidence="1 2">
    <name type="scientific">Rhizophagus irregularis</name>
    <dbReference type="NCBI Taxonomy" id="588596"/>
    <lineage>
        <taxon>Eukaryota</taxon>
        <taxon>Fungi</taxon>
        <taxon>Fungi incertae sedis</taxon>
        <taxon>Mucoromycota</taxon>
        <taxon>Glomeromycotina</taxon>
        <taxon>Glomeromycetes</taxon>
        <taxon>Glomerales</taxon>
        <taxon>Glomeraceae</taxon>
        <taxon>Rhizophagus</taxon>
    </lineage>
</organism>
<dbReference type="VEuPathDB" id="FungiDB:FUN_009970"/>
<dbReference type="EMBL" id="LLXJ01002463">
    <property type="protein sequence ID" value="PKB98801.1"/>
    <property type="molecule type" value="Genomic_DNA"/>
</dbReference>
<evidence type="ECO:0000313" key="1">
    <source>
        <dbReference type="EMBL" id="PKB98801.1"/>
    </source>
</evidence>